<evidence type="ECO:0000313" key="2">
    <source>
        <dbReference type="EMBL" id="OQJ61441.1"/>
    </source>
</evidence>
<feature type="signal peptide" evidence="1">
    <location>
        <begin position="1"/>
        <end position="24"/>
    </location>
</feature>
<reference evidence="2" key="1">
    <citation type="submission" date="2017-08" db="EMBL/GenBank/DDBJ databases">
        <title>Genomes of multiple Clavibacter strains from different subspecies.</title>
        <authorList>
            <person name="Yuan X.-K."/>
            <person name="Li X.-S."/>
            <person name="Nie J."/>
            <person name="De Boer S.H."/>
        </authorList>
    </citation>
    <scope>NUCLEOTIDE SEQUENCE [LARGE SCALE GENOMIC DNA]</scope>
    <source>
        <strain evidence="2">ATCC 33566</strain>
    </source>
</reference>
<comment type="caution">
    <text evidence="2">The sequence shown here is derived from an EMBL/GenBank/DDBJ whole genome shotgun (WGS) entry which is preliminary data.</text>
</comment>
<dbReference type="AlphaFoldDB" id="A0A225C9P8"/>
<evidence type="ECO:0000256" key="1">
    <source>
        <dbReference type="SAM" id="SignalP"/>
    </source>
</evidence>
<dbReference type="RefSeq" id="WP_094131570.1">
    <property type="nucleotide sequence ID" value="NZ_CP040790.1"/>
</dbReference>
<evidence type="ECO:0008006" key="4">
    <source>
        <dbReference type="Google" id="ProtNLM"/>
    </source>
</evidence>
<feature type="chain" id="PRO_5012668813" description="Lipoprotein" evidence="1">
    <location>
        <begin position="25"/>
        <end position="133"/>
    </location>
</feature>
<dbReference type="Proteomes" id="UP000215316">
    <property type="component" value="Unassembled WGS sequence"/>
</dbReference>
<protein>
    <recommendedName>
        <fullName evidence="4">Lipoprotein</fullName>
    </recommendedName>
</protein>
<keyword evidence="3" id="KW-1185">Reference proteome</keyword>
<name>A0A225C9P8_9MICO</name>
<accession>A0A225C9P8</accession>
<organism evidence="2 3">
    <name type="scientific">Clavibacter tessellarius</name>
    <dbReference type="NCBI Taxonomy" id="31965"/>
    <lineage>
        <taxon>Bacteria</taxon>
        <taxon>Bacillati</taxon>
        <taxon>Actinomycetota</taxon>
        <taxon>Actinomycetes</taxon>
        <taxon>Micrococcales</taxon>
        <taxon>Microbacteriaceae</taxon>
        <taxon>Clavibacter</taxon>
    </lineage>
</organism>
<dbReference type="PROSITE" id="PS51257">
    <property type="entry name" value="PROKAR_LIPOPROTEIN"/>
    <property type="match status" value="1"/>
</dbReference>
<gene>
    <name evidence="2" type="ORF">B5P24_15605</name>
</gene>
<evidence type="ECO:0000313" key="3">
    <source>
        <dbReference type="Proteomes" id="UP000215316"/>
    </source>
</evidence>
<proteinExistence type="predicted"/>
<dbReference type="EMBL" id="MZMQ01000002">
    <property type="protein sequence ID" value="OQJ61441.1"/>
    <property type="molecule type" value="Genomic_DNA"/>
</dbReference>
<sequence length="133" mass="14034">MTRHLRTTAGVLAAVALLSGCAGAAPSNPDKDAVSQLALDATSPAPGDTEAVVDAWQWSDGWAVLVRGDGKNPQGPYTNWEAYGFEPDGGSWKQTRYELVDSSSTPDRTPHRATCTALAKTQEEAQTCAALDD</sequence>
<keyword evidence="1" id="KW-0732">Signal</keyword>